<accession>A0A809R114</accession>
<proteinExistence type="predicted"/>
<reference evidence="2" key="1">
    <citation type="journal article" name="DNA Res.">
        <title>The physiological potential of anammox bacteria as revealed by their core genome structure.</title>
        <authorList>
            <person name="Okubo T."/>
            <person name="Toyoda A."/>
            <person name="Fukuhara K."/>
            <person name="Uchiyama I."/>
            <person name="Harigaya Y."/>
            <person name="Kuroiwa M."/>
            <person name="Suzuki T."/>
            <person name="Murakami Y."/>
            <person name="Suwa Y."/>
            <person name="Takami H."/>
        </authorList>
    </citation>
    <scope>NUCLEOTIDE SEQUENCE</scope>
    <source>
        <strain evidence="2">317325-3</strain>
    </source>
</reference>
<dbReference type="KEGG" id="ddz:DSYM_11470"/>
<feature type="coiled-coil region" evidence="1">
    <location>
        <begin position="140"/>
        <end position="167"/>
    </location>
</feature>
<evidence type="ECO:0000313" key="3">
    <source>
        <dbReference type="Proteomes" id="UP000662914"/>
    </source>
</evidence>
<dbReference type="Proteomes" id="UP000662914">
    <property type="component" value="Chromosome"/>
</dbReference>
<evidence type="ECO:0000256" key="1">
    <source>
        <dbReference type="SAM" id="Coils"/>
    </source>
</evidence>
<dbReference type="EMBL" id="AP021857">
    <property type="protein sequence ID" value="BBO20448.1"/>
    <property type="molecule type" value="Genomic_DNA"/>
</dbReference>
<dbReference type="AlphaFoldDB" id="A0A809R114"/>
<name>A0A809R114_9PROT</name>
<keyword evidence="1" id="KW-0175">Coiled coil</keyword>
<organism evidence="2 3">
    <name type="scientific">Candidatus Desulfobacillus denitrificans</name>
    <dbReference type="NCBI Taxonomy" id="2608985"/>
    <lineage>
        <taxon>Bacteria</taxon>
        <taxon>Pseudomonadati</taxon>
        <taxon>Pseudomonadota</taxon>
        <taxon>Betaproteobacteria</taxon>
        <taxon>Candidatus Desulfobacillus</taxon>
    </lineage>
</organism>
<evidence type="ECO:0000313" key="2">
    <source>
        <dbReference type="EMBL" id="BBO20448.1"/>
    </source>
</evidence>
<sequence length="175" mass="18965">MAEINKALENLRSAAGDLVNAISDLDSRIAACHSKRDAITSAPVSRDDFLGYIKADIARRGRSFAGSVARSITGHYRDFGRLENLNADGGKLNLHYLTGQIGIPTVITEEALYFYVGDRIAERLGDLLAALPWPEDAIPVAERAKMLVELDREIAKLTKERDALAQQMVGAGLAG</sequence>
<protein>
    <submittedName>
        <fullName evidence="2">Uncharacterized protein</fullName>
    </submittedName>
</protein>
<gene>
    <name evidence="2" type="ORF">DSYM_11470</name>
</gene>